<evidence type="ECO:0000313" key="3">
    <source>
        <dbReference type="Proteomes" id="UP000194127"/>
    </source>
</evidence>
<gene>
    <name evidence="2" type="ORF">POSPLADRAFT_1046247</name>
</gene>
<keyword evidence="3" id="KW-1185">Reference proteome</keyword>
<evidence type="ECO:0000313" key="2">
    <source>
        <dbReference type="EMBL" id="OSX62856.1"/>
    </source>
</evidence>
<name>A0A1X6N301_9APHY</name>
<organism evidence="2 3">
    <name type="scientific">Postia placenta MAD-698-R-SB12</name>
    <dbReference type="NCBI Taxonomy" id="670580"/>
    <lineage>
        <taxon>Eukaryota</taxon>
        <taxon>Fungi</taxon>
        <taxon>Dikarya</taxon>
        <taxon>Basidiomycota</taxon>
        <taxon>Agaricomycotina</taxon>
        <taxon>Agaricomycetes</taxon>
        <taxon>Polyporales</taxon>
        <taxon>Adustoporiaceae</taxon>
        <taxon>Rhodonia</taxon>
    </lineage>
</organism>
<dbReference type="GeneID" id="36323929"/>
<proteinExistence type="predicted"/>
<dbReference type="AlphaFoldDB" id="A0A1X6N301"/>
<dbReference type="RefSeq" id="XP_024339650.1">
    <property type="nucleotide sequence ID" value="XM_024478979.1"/>
</dbReference>
<accession>A0A1X6N301</accession>
<sequence length="212" mass="21985">MLAAALVSALVSAAAAAPNLAVRQSGSPPCYGLGGLHVYENLSNFTLSAVNTTLPNANSTGAPLVLASNNVNWIPAASTVLATYASFPPDIWSGPEFSLINGALIPAPNGNLVGYDANVTSGYGLGFAVTDPENEQSGAEIYCVQDDGAPSGFQHAYLAVFGDTANFSLCTSLSVDAEQPPQNQVIYKATSENNDQYDYNSCYAVQLIIQAP</sequence>
<keyword evidence="1" id="KW-0732">Signal</keyword>
<dbReference type="EMBL" id="KZ110596">
    <property type="protein sequence ID" value="OSX62856.1"/>
    <property type="molecule type" value="Genomic_DNA"/>
</dbReference>
<feature type="signal peptide" evidence="1">
    <location>
        <begin position="1"/>
        <end position="16"/>
    </location>
</feature>
<feature type="chain" id="PRO_5010887952" description="Ubiquitin 3 binding protein But2 C-terminal domain-containing protein" evidence="1">
    <location>
        <begin position="17"/>
        <end position="212"/>
    </location>
</feature>
<reference evidence="2 3" key="1">
    <citation type="submission" date="2017-04" db="EMBL/GenBank/DDBJ databases">
        <title>Genome Sequence of the Model Brown-Rot Fungus Postia placenta SB12.</title>
        <authorList>
            <consortium name="DOE Joint Genome Institute"/>
            <person name="Gaskell J."/>
            <person name="Kersten P."/>
            <person name="Larrondo L.F."/>
            <person name="Canessa P."/>
            <person name="Martinez D."/>
            <person name="Hibbett D."/>
            <person name="Schmoll M."/>
            <person name="Kubicek C.P."/>
            <person name="Martinez A.T."/>
            <person name="Yadav J."/>
            <person name="Master E."/>
            <person name="Magnuson J.K."/>
            <person name="James T."/>
            <person name="Yaver D."/>
            <person name="Berka R."/>
            <person name="Labutti K."/>
            <person name="Lipzen A."/>
            <person name="Aerts A."/>
            <person name="Barry K."/>
            <person name="Henrissat B."/>
            <person name="Blanchette R."/>
            <person name="Grigoriev I."/>
            <person name="Cullen D."/>
        </authorList>
    </citation>
    <scope>NUCLEOTIDE SEQUENCE [LARGE SCALE GENOMIC DNA]</scope>
    <source>
        <strain evidence="2 3">MAD-698-R-SB12</strain>
    </source>
</reference>
<dbReference type="OrthoDB" id="2844016at2759"/>
<protein>
    <recommendedName>
        <fullName evidence="4">Ubiquitin 3 binding protein But2 C-terminal domain-containing protein</fullName>
    </recommendedName>
</protein>
<dbReference type="Proteomes" id="UP000194127">
    <property type="component" value="Unassembled WGS sequence"/>
</dbReference>
<evidence type="ECO:0008006" key="4">
    <source>
        <dbReference type="Google" id="ProtNLM"/>
    </source>
</evidence>
<evidence type="ECO:0000256" key="1">
    <source>
        <dbReference type="SAM" id="SignalP"/>
    </source>
</evidence>